<dbReference type="InterPro" id="IPR050595">
    <property type="entry name" value="Bact_response_regulator"/>
</dbReference>
<name>A0A2U3QJW6_9BACT</name>
<proteinExistence type="predicted"/>
<evidence type="ECO:0000256" key="2">
    <source>
        <dbReference type="PROSITE-ProRule" id="PRU00169"/>
    </source>
</evidence>
<dbReference type="Proteomes" id="UP000245125">
    <property type="component" value="Unassembled WGS sequence"/>
</dbReference>
<keyword evidence="1 2" id="KW-0597">Phosphoprotein</keyword>
<gene>
    <name evidence="4" type="ORF">NBG4_640009</name>
</gene>
<dbReference type="Gene3D" id="3.40.50.2300">
    <property type="match status" value="1"/>
</dbReference>
<organism evidence="4 5">
    <name type="scientific">Candidatus Sulfobium mesophilum</name>
    <dbReference type="NCBI Taxonomy" id="2016548"/>
    <lineage>
        <taxon>Bacteria</taxon>
        <taxon>Pseudomonadati</taxon>
        <taxon>Nitrospirota</taxon>
        <taxon>Nitrospiria</taxon>
        <taxon>Nitrospirales</taxon>
        <taxon>Nitrospiraceae</taxon>
        <taxon>Candidatus Sulfobium</taxon>
    </lineage>
</organism>
<evidence type="ECO:0000259" key="3">
    <source>
        <dbReference type="PROSITE" id="PS50110"/>
    </source>
</evidence>
<protein>
    <submittedName>
        <fullName evidence="4">Putative Sporulation initiation phosphotransferase F</fullName>
        <ecNumber evidence="4">2.7.-.-</ecNumber>
    </submittedName>
</protein>
<keyword evidence="4" id="KW-0808">Transferase</keyword>
<keyword evidence="5" id="KW-1185">Reference proteome</keyword>
<feature type="modified residue" description="4-aspartylphosphate" evidence="2">
    <location>
        <position position="51"/>
    </location>
</feature>
<dbReference type="PANTHER" id="PTHR44591">
    <property type="entry name" value="STRESS RESPONSE REGULATOR PROTEIN 1"/>
    <property type="match status" value="1"/>
</dbReference>
<reference evidence="5" key="1">
    <citation type="submission" date="2018-03" db="EMBL/GenBank/DDBJ databases">
        <authorList>
            <person name="Zecchin S."/>
        </authorList>
    </citation>
    <scope>NUCLEOTIDE SEQUENCE [LARGE SCALE GENOMIC DNA]</scope>
</reference>
<dbReference type="InterPro" id="IPR001789">
    <property type="entry name" value="Sig_transdc_resp-reg_receiver"/>
</dbReference>
<dbReference type="OrthoDB" id="9808843at2"/>
<evidence type="ECO:0000313" key="5">
    <source>
        <dbReference type="Proteomes" id="UP000245125"/>
    </source>
</evidence>
<dbReference type="InterPro" id="IPR011006">
    <property type="entry name" value="CheY-like_superfamily"/>
</dbReference>
<evidence type="ECO:0000313" key="4">
    <source>
        <dbReference type="EMBL" id="SPQ01655.1"/>
    </source>
</evidence>
<dbReference type="EC" id="2.7.-.-" evidence="4"/>
<dbReference type="CDD" id="cd00156">
    <property type="entry name" value="REC"/>
    <property type="match status" value="1"/>
</dbReference>
<dbReference type="AlphaFoldDB" id="A0A2U3QJW6"/>
<accession>A0A2U3QJW6</accession>
<dbReference type="PANTHER" id="PTHR44591:SF3">
    <property type="entry name" value="RESPONSE REGULATORY DOMAIN-CONTAINING PROTEIN"/>
    <property type="match status" value="1"/>
</dbReference>
<dbReference type="SUPFAM" id="SSF52172">
    <property type="entry name" value="CheY-like"/>
    <property type="match status" value="1"/>
</dbReference>
<dbReference type="GO" id="GO:0000160">
    <property type="term" value="P:phosphorelay signal transduction system"/>
    <property type="evidence" value="ECO:0007669"/>
    <property type="project" value="InterPro"/>
</dbReference>
<evidence type="ECO:0000256" key="1">
    <source>
        <dbReference type="ARBA" id="ARBA00022553"/>
    </source>
</evidence>
<sequence>MKILVVDDEHLVRWFLERSLRKNGHEVITAHNVEDAAAKLNSENIDILFIDLRMPGKNGNDLIGKVDVRGKKPKVIVCSAFVTADREEELRQQGVCIIKKPFMLDEVNDAVEICKQKNDPFSTANSK</sequence>
<dbReference type="SMART" id="SM00448">
    <property type="entry name" value="REC"/>
    <property type="match status" value="1"/>
</dbReference>
<dbReference type="GO" id="GO:0016740">
    <property type="term" value="F:transferase activity"/>
    <property type="evidence" value="ECO:0007669"/>
    <property type="project" value="UniProtKB-KW"/>
</dbReference>
<dbReference type="Pfam" id="PF00072">
    <property type="entry name" value="Response_reg"/>
    <property type="match status" value="1"/>
</dbReference>
<dbReference type="EMBL" id="OUUY01000113">
    <property type="protein sequence ID" value="SPQ01655.1"/>
    <property type="molecule type" value="Genomic_DNA"/>
</dbReference>
<feature type="domain" description="Response regulatory" evidence="3">
    <location>
        <begin position="2"/>
        <end position="115"/>
    </location>
</feature>
<dbReference type="PROSITE" id="PS50110">
    <property type="entry name" value="RESPONSE_REGULATORY"/>
    <property type="match status" value="1"/>
</dbReference>